<evidence type="ECO:0000259" key="2">
    <source>
        <dbReference type="Pfam" id="PF07687"/>
    </source>
</evidence>
<reference evidence="3 4" key="1">
    <citation type="submission" date="2023-09" db="EMBL/GenBank/DDBJ databases">
        <title>Description of three actinobacteria isolated from air of manufacturing shop in a pharmaceutical factory.</title>
        <authorList>
            <person name="Zhang D.-F."/>
        </authorList>
    </citation>
    <scope>NUCLEOTIDE SEQUENCE [LARGE SCALE GENOMIC DNA]</scope>
    <source>
        <strain evidence="3 4">LY-0111</strain>
    </source>
</reference>
<gene>
    <name evidence="3" type="ORF">RIL96_10375</name>
</gene>
<dbReference type="Pfam" id="PF07687">
    <property type="entry name" value="M20_dimer"/>
    <property type="match status" value="1"/>
</dbReference>
<proteinExistence type="predicted"/>
<dbReference type="InterPro" id="IPR002933">
    <property type="entry name" value="Peptidase_M20"/>
</dbReference>
<feature type="domain" description="Peptidase M20 dimerisation" evidence="2">
    <location>
        <begin position="244"/>
        <end position="331"/>
    </location>
</feature>
<protein>
    <submittedName>
        <fullName evidence="3">Amidohydrolase</fullName>
    </submittedName>
</protein>
<dbReference type="Proteomes" id="UP001251870">
    <property type="component" value="Unassembled WGS sequence"/>
</dbReference>
<sequence length="474" mass="50791">MSTVRRDYENFTEPSDFYLTQLDRDTHARAQAARAERGAMGREAGQRSAQHSPRHSAQPGNHADEQIHGRLEDIVDSLREELTALLHSLHQHPEIAFEEHRSAAAVAELLRRHGIDADVGAFGLETAVHAEITSADYDPQRHRTIAVLAEYDALVDLGHGCGHNVIAATGAGAAVALAVLLSEAPSAFQGRVVFLGTPAEEGRTGKEYMARAGAFDGADAAIMLHPYGYDLADQVWLGRRVLTAEFSGRSAHASAQPFQGRNALDAASLAYQGIGLLRQQMLPVDRIHAVITEGGQRASIIPDHAAMDLYVRSKYPESLRELSQRVEDILQGASLMTGTDLSLTWDEDPPSLPVRTNTALTDRWVAAQSRRGRAPLPAGVVPETVAASTDFGNVSYRVPGIHPLLKIADSDVALHTEAFRAAAGSQAAEQAAVDGAYGLAAAAVDFLIDDALAARVREEFEQAGGVVDVPGFFG</sequence>
<dbReference type="Pfam" id="PF01546">
    <property type="entry name" value="Peptidase_M20"/>
    <property type="match status" value="1"/>
</dbReference>
<name>A0ABU2DU00_9MICC</name>
<keyword evidence="4" id="KW-1185">Reference proteome</keyword>
<dbReference type="InterPro" id="IPR011650">
    <property type="entry name" value="Peptidase_M20_dimer"/>
</dbReference>
<dbReference type="RefSeq" id="WP_310548955.1">
    <property type="nucleotide sequence ID" value="NZ_JAVKGR010000014.1"/>
</dbReference>
<evidence type="ECO:0000256" key="1">
    <source>
        <dbReference type="SAM" id="MobiDB-lite"/>
    </source>
</evidence>
<dbReference type="NCBIfam" id="TIGR01891">
    <property type="entry name" value="amidohydrolases"/>
    <property type="match status" value="1"/>
</dbReference>
<dbReference type="SUPFAM" id="SSF53187">
    <property type="entry name" value="Zn-dependent exopeptidases"/>
    <property type="match status" value="1"/>
</dbReference>
<organism evidence="3 4">
    <name type="scientific">Nesterenkonia aerolata</name>
    <dbReference type="NCBI Taxonomy" id="3074079"/>
    <lineage>
        <taxon>Bacteria</taxon>
        <taxon>Bacillati</taxon>
        <taxon>Actinomycetota</taxon>
        <taxon>Actinomycetes</taxon>
        <taxon>Micrococcales</taxon>
        <taxon>Micrococcaceae</taxon>
        <taxon>Nesterenkonia</taxon>
    </lineage>
</organism>
<dbReference type="Gene3D" id="3.30.70.360">
    <property type="match status" value="1"/>
</dbReference>
<dbReference type="InterPro" id="IPR036264">
    <property type="entry name" value="Bact_exopeptidase_dim_dom"/>
</dbReference>
<comment type="caution">
    <text evidence="3">The sequence shown here is derived from an EMBL/GenBank/DDBJ whole genome shotgun (WGS) entry which is preliminary data.</text>
</comment>
<dbReference type="InterPro" id="IPR052030">
    <property type="entry name" value="Peptidase_M20/M20A_hydrolases"/>
</dbReference>
<dbReference type="InterPro" id="IPR017439">
    <property type="entry name" value="Amidohydrolase"/>
</dbReference>
<evidence type="ECO:0000313" key="3">
    <source>
        <dbReference type="EMBL" id="MDR8019968.1"/>
    </source>
</evidence>
<feature type="region of interest" description="Disordered" evidence="1">
    <location>
        <begin position="22"/>
        <end position="67"/>
    </location>
</feature>
<dbReference type="PANTHER" id="PTHR30575:SF3">
    <property type="entry name" value="PEPTIDASE M20 DIMERISATION DOMAIN-CONTAINING PROTEIN"/>
    <property type="match status" value="1"/>
</dbReference>
<evidence type="ECO:0000313" key="4">
    <source>
        <dbReference type="Proteomes" id="UP001251870"/>
    </source>
</evidence>
<dbReference type="EMBL" id="JAVKGR010000014">
    <property type="protein sequence ID" value="MDR8019968.1"/>
    <property type="molecule type" value="Genomic_DNA"/>
</dbReference>
<dbReference type="PANTHER" id="PTHR30575">
    <property type="entry name" value="PEPTIDASE M20"/>
    <property type="match status" value="1"/>
</dbReference>
<feature type="compositionally biased region" description="Basic and acidic residues" evidence="1">
    <location>
        <begin position="22"/>
        <end position="40"/>
    </location>
</feature>
<dbReference type="Gene3D" id="3.40.630.10">
    <property type="entry name" value="Zn peptidases"/>
    <property type="match status" value="1"/>
</dbReference>
<accession>A0ABU2DU00</accession>
<dbReference type="SUPFAM" id="SSF55031">
    <property type="entry name" value="Bacterial exopeptidase dimerisation domain"/>
    <property type="match status" value="1"/>
</dbReference>